<evidence type="ECO:0000256" key="7">
    <source>
        <dbReference type="ARBA" id="ARBA00023146"/>
    </source>
</evidence>
<keyword evidence="6 10" id="KW-0648">Protein biosynthesis</keyword>
<evidence type="ECO:0000256" key="2">
    <source>
        <dbReference type="ARBA" id="ARBA00022598"/>
    </source>
</evidence>
<keyword evidence="3 10" id="KW-0547">Nucleotide-binding</keyword>
<reference evidence="12" key="1">
    <citation type="journal article" date="2012" name="Science">
        <title>Fermentation, hydrogen, and sulfur metabolism in multiple uncultivated bacterial phyla.</title>
        <authorList>
            <person name="Wrighton K.C."/>
            <person name="Thomas B.C."/>
            <person name="Sharon I."/>
            <person name="Miller C.S."/>
            <person name="Castelle C.J."/>
            <person name="VerBerkmoes N.C."/>
            <person name="Wilkins M.J."/>
            <person name="Hettich R.L."/>
            <person name="Lipton M.S."/>
            <person name="Williams K.H."/>
            <person name="Long P.E."/>
            <person name="Banfield J.F."/>
        </authorList>
    </citation>
    <scope>NUCLEOTIDE SEQUENCE [LARGE SCALE GENOMIC DNA]</scope>
</reference>
<sequence>MNLREELESRGLLNQFSSEELFDIYTKWWQSFYIWFDPSADSLQLWNMCAVMAAVNLMKYWNKCYFLVGWATWMIWDPGWKDAERNFLTEEVLRHNENSIHNQLKWFLENLKANYWINFDFEMVNNYDFYKDMTILDFLRDVWKYITINNMIKKETVSKRIEDPDKSISYTEFSYMLLQGYDFVKLFREKWTLLQLAGWDQWGNAVTWIELIRKIEEKESFVMTIPIITDASGKKFGKSAGNAIWLDPSKNSPYFVYQFFMNSADTDIEKYLKVLTIKNIWEISEIVSKHNEKPELRYGQQELAKSVVEIIFGKNASIQAEMISNMLFWETDKLEILKSLNKEDIEALAKETWSINFSSNLQILDALVNVWLASSRGDSRKLIEWGWIFLNEVKILDWFKEITEHDFINWAVIIRKWKKNFKLVLK</sequence>
<feature type="domain" description="Tyrosine--tRNA ligase SYY-like C-terminal" evidence="11">
    <location>
        <begin position="344"/>
        <end position="424"/>
    </location>
</feature>
<dbReference type="PANTHER" id="PTHR11766:SF0">
    <property type="entry name" value="TYROSINE--TRNA LIGASE, MITOCHONDRIAL"/>
    <property type="match status" value="1"/>
</dbReference>
<dbReference type="GO" id="GO:0006437">
    <property type="term" value="P:tyrosyl-tRNA aminoacylation"/>
    <property type="evidence" value="ECO:0007669"/>
    <property type="project" value="UniProtKB-UniRule"/>
</dbReference>
<keyword evidence="7 10" id="KW-0030">Aminoacyl-tRNA synthetase</keyword>
<evidence type="ECO:0000256" key="3">
    <source>
        <dbReference type="ARBA" id="ARBA00022741"/>
    </source>
</evidence>
<dbReference type="EMBL" id="AMFJ01000604">
    <property type="protein sequence ID" value="EKE27000.1"/>
    <property type="molecule type" value="Genomic_DNA"/>
</dbReference>
<dbReference type="PANTHER" id="PTHR11766">
    <property type="entry name" value="TYROSYL-TRNA SYNTHETASE"/>
    <property type="match status" value="1"/>
</dbReference>
<dbReference type="GO" id="GO:0005524">
    <property type="term" value="F:ATP binding"/>
    <property type="evidence" value="ECO:0007669"/>
    <property type="project" value="UniProtKB-KW"/>
</dbReference>
<accession>K2GUJ1</accession>
<keyword evidence="2 10" id="KW-0436">Ligase</keyword>
<dbReference type="SUPFAM" id="SSF55174">
    <property type="entry name" value="Alpha-L RNA-binding motif"/>
    <property type="match status" value="1"/>
</dbReference>
<dbReference type="GO" id="GO:0004831">
    <property type="term" value="F:tyrosine-tRNA ligase activity"/>
    <property type="evidence" value="ECO:0007669"/>
    <property type="project" value="UniProtKB-UniRule"/>
</dbReference>
<dbReference type="NCBIfam" id="TIGR00234">
    <property type="entry name" value="tyrS"/>
    <property type="match status" value="1"/>
</dbReference>
<evidence type="ECO:0000256" key="6">
    <source>
        <dbReference type="ARBA" id="ARBA00022917"/>
    </source>
</evidence>
<evidence type="ECO:0000256" key="1">
    <source>
        <dbReference type="ARBA" id="ARBA00013160"/>
    </source>
</evidence>
<dbReference type="FunFam" id="1.10.240.10:FF:000001">
    <property type="entry name" value="Tyrosine--tRNA ligase"/>
    <property type="match status" value="1"/>
</dbReference>
<dbReference type="SUPFAM" id="SSF52374">
    <property type="entry name" value="Nucleotidylyl transferase"/>
    <property type="match status" value="1"/>
</dbReference>
<evidence type="ECO:0000256" key="9">
    <source>
        <dbReference type="NCBIfam" id="TIGR00234"/>
    </source>
</evidence>
<keyword evidence="5" id="KW-0694">RNA-binding</keyword>
<comment type="catalytic activity">
    <reaction evidence="8">
        <text>tRNA(Tyr) + L-tyrosine + ATP = L-tyrosyl-tRNA(Tyr) + AMP + diphosphate + H(+)</text>
        <dbReference type="Rhea" id="RHEA:10220"/>
        <dbReference type="Rhea" id="RHEA-COMP:9706"/>
        <dbReference type="Rhea" id="RHEA-COMP:9707"/>
        <dbReference type="ChEBI" id="CHEBI:15378"/>
        <dbReference type="ChEBI" id="CHEBI:30616"/>
        <dbReference type="ChEBI" id="CHEBI:33019"/>
        <dbReference type="ChEBI" id="CHEBI:58315"/>
        <dbReference type="ChEBI" id="CHEBI:78442"/>
        <dbReference type="ChEBI" id="CHEBI:78536"/>
        <dbReference type="ChEBI" id="CHEBI:456215"/>
        <dbReference type="EC" id="6.1.1.1"/>
    </reaction>
</comment>
<gene>
    <name evidence="12" type="ORF">ACD_4C00088G0002</name>
</gene>
<organism evidence="12">
    <name type="scientific">uncultured bacterium</name>
    <name type="common">gcode 4</name>
    <dbReference type="NCBI Taxonomy" id="1234023"/>
    <lineage>
        <taxon>Bacteria</taxon>
        <taxon>environmental samples</taxon>
    </lineage>
</organism>
<keyword evidence="4 10" id="KW-0067">ATP-binding</keyword>
<dbReference type="InterPro" id="IPR002305">
    <property type="entry name" value="aa-tRNA-synth_Ic"/>
</dbReference>
<protein>
    <recommendedName>
        <fullName evidence="1 9">Tyrosine--tRNA ligase</fullName>
        <ecNumber evidence="1 9">6.1.1.1</ecNumber>
    </recommendedName>
</protein>
<evidence type="ECO:0000256" key="10">
    <source>
        <dbReference type="RuleBase" id="RU363036"/>
    </source>
</evidence>
<dbReference type="InterPro" id="IPR024088">
    <property type="entry name" value="Tyr-tRNA-ligase_bac-type"/>
</dbReference>
<dbReference type="InterPro" id="IPR054608">
    <property type="entry name" value="SYY-like_C"/>
</dbReference>
<evidence type="ECO:0000256" key="8">
    <source>
        <dbReference type="ARBA" id="ARBA00048248"/>
    </source>
</evidence>
<evidence type="ECO:0000256" key="5">
    <source>
        <dbReference type="ARBA" id="ARBA00022884"/>
    </source>
</evidence>
<dbReference type="Gene3D" id="3.40.50.620">
    <property type="entry name" value="HUPs"/>
    <property type="match status" value="1"/>
</dbReference>
<dbReference type="InterPro" id="IPR002307">
    <property type="entry name" value="Tyr-tRNA-ligase"/>
</dbReference>
<dbReference type="GO" id="GO:0005829">
    <property type="term" value="C:cytosol"/>
    <property type="evidence" value="ECO:0007669"/>
    <property type="project" value="TreeGrafter"/>
</dbReference>
<dbReference type="AlphaFoldDB" id="K2GUJ1"/>
<comment type="caution">
    <text evidence="12">The sequence shown here is derived from an EMBL/GenBank/DDBJ whole genome shotgun (WGS) entry which is preliminary data.</text>
</comment>
<dbReference type="InterPro" id="IPR036986">
    <property type="entry name" value="S4_RNA-bd_sf"/>
</dbReference>
<proteinExistence type="inferred from homology"/>
<dbReference type="Gene3D" id="3.10.290.10">
    <property type="entry name" value="RNA-binding S4 domain"/>
    <property type="match status" value="1"/>
</dbReference>
<dbReference type="GO" id="GO:0003723">
    <property type="term" value="F:RNA binding"/>
    <property type="evidence" value="ECO:0007669"/>
    <property type="project" value="UniProtKB-KW"/>
</dbReference>
<name>K2GUJ1_9BACT</name>
<evidence type="ECO:0000256" key="4">
    <source>
        <dbReference type="ARBA" id="ARBA00022840"/>
    </source>
</evidence>
<dbReference type="EC" id="6.1.1.1" evidence="1 9"/>
<dbReference type="PRINTS" id="PR01040">
    <property type="entry name" value="TRNASYNTHTYR"/>
</dbReference>
<dbReference type="Pfam" id="PF22421">
    <property type="entry name" value="SYY_C-terminal"/>
    <property type="match status" value="1"/>
</dbReference>
<dbReference type="InterPro" id="IPR014729">
    <property type="entry name" value="Rossmann-like_a/b/a_fold"/>
</dbReference>
<evidence type="ECO:0000259" key="11">
    <source>
        <dbReference type="Pfam" id="PF22421"/>
    </source>
</evidence>
<dbReference type="Pfam" id="PF00579">
    <property type="entry name" value="tRNA-synt_1b"/>
    <property type="match status" value="1"/>
</dbReference>
<dbReference type="Gene3D" id="1.10.240.10">
    <property type="entry name" value="Tyrosyl-Transfer RNA Synthetase"/>
    <property type="match status" value="1"/>
</dbReference>
<comment type="similarity">
    <text evidence="10">Belongs to the class-I aminoacyl-tRNA synthetase family.</text>
</comment>
<evidence type="ECO:0000313" key="12">
    <source>
        <dbReference type="EMBL" id="EKE27000.1"/>
    </source>
</evidence>